<reference evidence="2 3" key="1">
    <citation type="submission" date="2021-12" db="EMBL/GenBank/DDBJ databases">
        <title>High titer production of polyol ester of fatty acids by Rhodotorula paludigena BS15 towards product separation-free biomass refinery.</title>
        <authorList>
            <person name="Mano J."/>
            <person name="Ono H."/>
            <person name="Tanaka T."/>
            <person name="Naito K."/>
            <person name="Sushida H."/>
            <person name="Ike M."/>
            <person name="Tokuyasu K."/>
            <person name="Kitaoka M."/>
        </authorList>
    </citation>
    <scope>NUCLEOTIDE SEQUENCE [LARGE SCALE GENOMIC DNA]</scope>
    <source>
        <strain evidence="2 3">BS15</strain>
    </source>
</reference>
<name>A0AAV5GLK4_9BASI</name>
<dbReference type="GO" id="GO:0005829">
    <property type="term" value="C:cytosol"/>
    <property type="evidence" value="ECO:0007669"/>
    <property type="project" value="TreeGrafter"/>
</dbReference>
<dbReference type="Gene3D" id="3.30.1330.40">
    <property type="entry name" value="RutC-like"/>
    <property type="match status" value="1"/>
</dbReference>
<dbReference type="CDD" id="cd00448">
    <property type="entry name" value="YjgF_YER057c_UK114_family"/>
    <property type="match status" value="1"/>
</dbReference>
<dbReference type="Pfam" id="PF01042">
    <property type="entry name" value="Ribonuc_L-PSP"/>
    <property type="match status" value="1"/>
</dbReference>
<dbReference type="InterPro" id="IPR035959">
    <property type="entry name" value="RutC-like_sf"/>
</dbReference>
<protein>
    <recommendedName>
        <fullName evidence="4">YjgF-like protein</fullName>
    </recommendedName>
</protein>
<dbReference type="InterPro" id="IPR006175">
    <property type="entry name" value="YjgF/YER057c/UK114"/>
</dbReference>
<gene>
    <name evidence="2" type="ORF">Rhopal_004099-T1</name>
</gene>
<dbReference type="GO" id="GO:0005739">
    <property type="term" value="C:mitochondrion"/>
    <property type="evidence" value="ECO:0007669"/>
    <property type="project" value="TreeGrafter"/>
</dbReference>
<evidence type="ECO:0000313" key="3">
    <source>
        <dbReference type="Proteomes" id="UP001342314"/>
    </source>
</evidence>
<dbReference type="FunFam" id="3.30.1330.40:FF:000001">
    <property type="entry name" value="L-PSP family endoribonuclease"/>
    <property type="match status" value="1"/>
</dbReference>
<dbReference type="AlphaFoldDB" id="A0AAV5GLK4"/>
<proteinExistence type="inferred from homology"/>
<evidence type="ECO:0000256" key="1">
    <source>
        <dbReference type="ARBA" id="ARBA00010552"/>
    </source>
</evidence>
<organism evidence="2 3">
    <name type="scientific">Rhodotorula paludigena</name>
    <dbReference type="NCBI Taxonomy" id="86838"/>
    <lineage>
        <taxon>Eukaryota</taxon>
        <taxon>Fungi</taxon>
        <taxon>Dikarya</taxon>
        <taxon>Basidiomycota</taxon>
        <taxon>Pucciniomycotina</taxon>
        <taxon>Microbotryomycetes</taxon>
        <taxon>Sporidiobolales</taxon>
        <taxon>Sporidiobolaceae</taxon>
        <taxon>Rhodotorula</taxon>
    </lineage>
</organism>
<evidence type="ECO:0000313" key="2">
    <source>
        <dbReference type="EMBL" id="GJN91083.1"/>
    </source>
</evidence>
<comment type="caution">
    <text evidence="2">The sequence shown here is derived from an EMBL/GenBank/DDBJ whole genome shotgun (WGS) entry which is preliminary data.</text>
</comment>
<accession>A0AAV5GLK4</accession>
<comment type="similarity">
    <text evidence="1">Belongs to the RutC family.</text>
</comment>
<sequence length="134" mass="14003">MPAITAPGAPKPSPYLSSAIQTGNTLYLSGQCGVSPETGEFISGTVGDRTKRAMKNVEAILQAAGMTLADVVSSTIYLSAYTRDFEAMNIAYVESFPRGMTLPARTCIGVAALPKGTDVEISCIAVKQPSKAKL</sequence>
<dbReference type="PANTHER" id="PTHR11803">
    <property type="entry name" value="2-IMINOBUTANOATE/2-IMINOPROPANOATE DEAMINASE RIDA"/>
    <property type="match status" value="1"/>
</dbReference>
<dbReference type="PANTHER" id="PTHR11803:SF42">
    <property type="entry name" value="MMF1"/>
    <property type="match status" value="1"/>
</dbReference>
<dbReference type="InterPro" id="IPR006056">
    <property type="entry name" value="RidA"/>
</dbReference>
<dbReference type="Proteomes" id="UP001342314">
    <property type="component" value="Unassembled WGS sequence"/>
</dbReference>
<keyword evidence="3" id="KW-1185">Reference proteome</keyword>
<dbReference type="EMBL" id="BQKY01000008">
    <property type="protein sequence ID" value="GJN91083.1"/>
    <property type="molecule type" value="Genomic_DNA"/>
</dbReference>
<dbReference type="SUPFAM" id="SSF55298">
    <property type="entry name" value="YjgF-like"/>
    <property type="match status" value="1"/>
</dbReference>
<dbReference type="GO" id="GO:0019239">
    <property type="term" value="F:deaminase activity"/>
    <property type="evidence" value="ECO:0007669"/>
    <property type="project" value="TreeGrafter"/>
</dbReference>
<evidence type="ECO:0008006" key="4">
    <source>
        <dbReference type="Google" id="ProtNLM"/>
    </source>
</evidence>
<dbReference type="NCBIfam" id="TIGR00004">
    <property type="entry name" value="Rid family detoxifying hydrolase"/>
    <property type="match status" value="1"/>
</dbReference>